<keyword evidence="3" id="KW-1185">Reference proteome</keyword>
<dbReference type="Proteomes" id="UP000223606">
    <property type="component" value="Chromosome 1"/>
</dbReference>
<reference evidence="3" key="1">
    <citation type="submission" date="2017-09" db="EMBL/GenBank/DDBJ databases">
        <title>Genome sequence of Nannocystis excedens DSM 71.</title>
        <authorList>
            <person name="Blom J."/>
        </authorList>
    </citation>
    <scope>NUCLEOTIDE SEQUENCE [LARGE SCALE GENOMIC DNA]</scope>
    <source>
        <strain evidence="3">type strain: E19</strain>
    </source>
</reference>
<sequence length="68" mass="7493">MAVVVVVVDEGGDGLFERTRQEVVLQEDAVLQRLVPAFDLSLGLRGGGAPRTWSMRLPSRQTARSPDW</sequence>
<protein>
    <submittedName>
        <fullName evidence="2">Uncharacterized protein</fullName>
    </submittedName>
</protein>
<evidence type="ECO:0000313" key="2">
    <source>
        <dbReference type="EMBL" id="SON57291.1"/>
    </source>
</evidence>
<name>A0A2C9DC43_9HYPH</name>
<feature type="compositionally biased region" description="Polar residues" evidence="1">
    <location>
        <begin position="59"/>
        <end position="68"/>
    </location>
</feature>
<gene>
    <name evidence="2" type="ORF">HDIA_3750</name>
</gene>
<evidence type="ECO:0000256" key="1">
    <source>
        <dbReference type="SAM" id="MobiDB-lite"/>
    </source>
</evidence>
<proteinExistence type="predicted"/>
<organism evidence="2 3">
    <name type="scientific">Hartmannibacter diazotrophicus</name>
    <dbReference type="NCBI Taxonomy" id="1482074"/>
    <lineage>
        <taxon>Bacteria</taxon>
        <taxon>Pseudomonadati</taxon>
        <taxon>Pseudomonadota</taxon>
        <taxon>Alphaproteobacteria</taxon>
        <taxon>Hyphomicrobiales</taxon>
        <taxon>Pleomorphomonadaceae</taxon>
        <taxon>Hartmannibacter</taxon>
    </lineage>
</organism>
<dbReference type="EMBL" id="LT960614">
    <property type="protein sequence ID" value="SON57291.1"/>
    <property type="molecule type" value="Genomic_DNA"/>
</dbReference>
<feature type="region of interest" description="Disordered" evidence="1">
    <location>
        <begin position="47"/>
        <end position="68"/>
    </location>
</feature>
<dbReference type="KEGG" id="hdi:HDIA_3750"/>
<dbReference type="AlphaFoldDB" id="A0A2C9DC43"/>
<accession>A0A2C9DC43</accession>
<evidence type="ECO:0000313" key="3">
    <source>
        <dbReference type="Proteomes" id="UP000223606"/>
    </source>
</evidence>